<evidence type="ECO:0000256" key="7">
    <source>
        <dbReference type="ARBA" id="ARBA00023136"/>
    </source>
</evidence>
<keyword evidence="4" id="KW-0547">Nucleotide-binding</keyword>
<dbReference type="InterPro" id="IPR011527">
    <property type="entry name" value="ABC1_TM_dom"/>
</dbReference>
<dbReference type="GO" id="GO:0005524">
    <property type="term" value="F:ATP binding"/>
    <property type="evidence" value="ECO:0007669"/>
    <property type="project" value="UniProtKB-KW"/>
</dbReference>
<keyword evidence="3" id="KW-0677">Repeat</keyword>
<dbReference type="PROSITE" id="PS50929">
    <property type="entry name" value="ABC_TM1F"/>
    <property type="match status" value="1"/>
</dbReference>
<sequence length="505" mass="55943">MRRGPFGPSVGLGICCQLAEYGVKLLCSLLLAQLLTQVMNGTLSPVYPWASGTLLLLVVSVGPLFLLRRAYERAVGRDGQRFRETLYAGILSRELEVGSRGELEVKLRRDTQAILKFLQRSCPQAVGGTVIWVGSALLLCHIDGRVGLLFFALNLVQLLPILVYETWTKRIHNETCQAEEADSAWLLEGYHGAHVLKCYGAQGWYLARFCKLEQAVMRWGYRAEGAVTVEDVVFKGIDSLLNYGSYVILGLFVLYGGLSAEKLPLLVLLAGTLFSSVNAVFTWWLDRAEYQAACQRLNWMQREDQEEPPEEPVLLSCAEVEKSFGDKKILSGISLDILRGEHVLLQGKNGSGKSTLLRILLGLERADAGIVLRCSDPAYALQEEAQTTLTVGELTEQLEKTPGMDSSALHRHLVGFQLTECMDQPLAQLSGGQQKRFFLAVALAKDSQLLVLDEPTNHLDRESVAYLTQVLQEYPGAMLVCTHTAWTALRWDKILHMRGGVMGEG</sequence>
<evidence type="ECO:0000256" key="6">
    <source>
        <dbReference type="ARBA" id="ARBA00022989"/>
    </source>
</evidence>
<dbReference type="PROSITE" id="PS00211">
    <property type="entry name" value="ABC_TRANSPORTER_1"/>
    <property type="match status" value="1"/>
</dbReference>
<protein>
    <submittedName>
        <fullName evidence="11">ATP-binding cassette domain-containing protein</fullName>
    </submittedName>
</protein>
<dbReference type="InterPro" id="IPR017871">
    <property type="entry name" value="ABC_transporter-like_CS"/>
</dbReference>
<dbReference type="PANTHER" id="PTHR19211">
    <property type="entry name" value="ATP-BINDING TRANSPORT PROTEIN-RELATED"/>
    <property type="match status" value="1"/>
</dbReference>
<dbReference type="InterPro" id="IPR003439">
    <property type="entry name" value="ABC_transporter-like_ATP-bd"/>
</dbReference>
<dbReference type="PANTHER" id="PTHR19211:SF14">
    <property type="entry name" value="ATP-BINDING CASSETTE SUB-FAMILY F MEMBER 1"/>
    <property type="match status" value="1"/>
</dbReference>
<evidence type="ECO:0000256" key="1">
    <source>
        <dbReference type="ARBA" id="ARBA00004651"/>
    </source>
</evidence>
<feature type="transmembrane region" description="Helical" evidence="8">
    <location>
        <begin position="46"/>
        <end position="67"/>
    </location>
</feature>
<feature type="transmembrane region" description="Helical" evidence="8">
    <location>
        <begin position="240"/>
        <end position="258"/>
    </location>
</feature>
<evidence type="ECO:0000256" key="2">
    <source>
        <dbReference type="ARBA" id="ARBA00022692"/>
    </source>
</evidence>
<reference evidence="11" key="1">
    <citation type="submission" date="2020-10" db="EMBL/GenBank/DDBJ databases">
        <authorList>
            <person name="Gilroy R."/>
        </authorList>
    </citation>
    <scope>NUCLEOTIDE SEQUENCE</scope>
    <source>
        <strain evidence="11">ChiGjej2B2-12916</strain>
    </source>
</reference>
<reference evidence="11" key="2">
    <citation type="journal article" date="2021" name="PeerJ">
        <title>Extensive microbial diversity within the chicken gut microbiome revealed by metagenomics and culture.</title>
        <authorList>
            <person name="Gilroy R."/>
            <person name="Ravi A."/>
            <person name="Getino M."/>
            <person name="Pursley I."/>
            <person name="Horton D.L."/>
            <person name="Alikhan N.F."/>
            <person name="Baker D."/>
            <person name="Gharbi K."/>
            <person name="Hall N."/>
            <person name="Watson M."/>
            <person name="Adriaenssens E.M."/>
            <person name="Foster-Nyarko E."/>
            <person name="Jarju S."/>
            <person name="Secka A."/>
            <person name="Antonio M."/>
            <person name="Oren A."/>
            <person name="Chaudhuri R.R."/>
            <person name="La Ragione R."/>
            <person name="Hildebrand F."/>
            <person name="Pallen M.J."/>
        </authorList>
    </citation>
    <scope>NUCLEOTIDE SEQUENCE</scope>
    <source>
        <strain evidence="11">ChiGjej2B2-12916</strain>
    </source>
</reference>
<feature type="transmembrane region" description="Helical" evidence="8">
    <location>
        <begin position="265"/>
        <end position="285"/>
    </location>
</feature>
<dbReference type="GO" id="GO:0005886">
    <property type="term" value="C:plasma membrane"/>
    <property type="evidence" value="ECO:0007669"/>
    <property type="project" value="UniProtKB-SubCell"/>
</dbReference>
<comment type="caution">
    <text evidence="11">The sequence shown here is derived from an EMBL/GenBank/DDBJ whole genome shotgun (WGS) entry which is preliminary data.</text>
</comment>
<feature type="domain" description="ABC transporter" evidence="9">
    <location>
        <begin position="315"/>
        <end position="505"/>
    </location>
</feature>
<evidence type="ECO:0000259" key="9">
    <source>
        <dbReference type="PROSITE" id="PS50893"/>
    </source>
</evidence>
<dbReference type="InterPro" id="IPR027417">
    <property type="entry name" value="P-loop_NTPase"/>
</dbReference>
<dbReference type="AlphaFoldDB" id="A0A9D1CGF2"/>
<proteinExistence type="predicted"/>
<feature type="domain" description="ABC transmembrane type-1" evidence="10">
    <location>
        <begin position="12"/>
        <end position="289"/>
    </location>
</feature>
<dbReference type="Pfam" id="PF00664">
    <property type="entry name" value="ABC_membrane"/>
    <property type="match status" value="1"/>
</dbReference>
<evidence type="ECO:0000256" key="4">
    <source>
        <dbReference type="ARBA" id="ARBA00022741"/>
    </source>
</evidence>
<name>A0A9D1CGF2_9FIRM</name>
<organism evidence="11 12">
    <name type="scientific">Candidatus Enterenecus faecium</name>
    <dbReference type="NCBI Taxonomy" id="2840780"/>
    <lineage>
        <taxon>Bacteria</taxon>
        <taxon>Bacillati</taxon>
        <taxon>Bacillota</taxon>
        <taxon>Clostridia</taxon>
        <taxon>Eubacteriales</taxon>
        <taxon>Candidatus Enterenecus</taxon>
    </lineage>
</organism>
<dbReference type="EMBL" id="DVFO01000048">
    <property type="protein sequence ID" value="HIQ60966.1"/>
    <property type="molecule type" value="Genomic_DNA"/>
</dbReference>
<evidence type="ECO:0000313" key="12">
    <source>
        <dbReference type="Proteomes" id="UP000886879"/>
    </source>
</evidence>
<evidence type="ECO:0000259" key="10">
    <source>
        <dbReference type="PROSITE" id="PS50929"/>
    </source>
</evidence>
<evidence type="ECO:0000313" key="11">
    <source>
        <dbReference type="EMBL" id="HIQ60966.1"/>
    </source>
</evidence>
<dbReference type="PROSITE" id="PS50893">
    <property type="entry name" value="ABC_TRANSPORTER_2"/>
    <property type="match status" value="1"/>
</dbReference>
<dbReference type="SMART" id="SM00382">
    <property type="entry name" value="AAA"/>
    <property type="match status" value="1"/>
</dbReference>
<dbReference type="GO" id="GO:0140359">
    <property type="term" value="F:ABC-type transporter activity"/>
    <property type="evidence" value="ECO:0007669"/>
    <property type="project" value="InterPro"/>
</dbReference>
<keyword evidence="7 8" id="KW-0472">Membrane</keyword>
<keyword evidence="2 8" id="KW-0812">Transmembrane</keyword>
<dbReference type="InterPro" id="IPR050611">
    <property type="entry name" value="ABCF"/>
</dbReference>
<evidence type="ECO:0000256" key="5">
    <source>
        <dbReference type="ARBA" id="ARBA00022840"/>
    </source>
</evidence>
<dbReference type="Pfam" id="PF00005">
    <property type="entry name" value="ABC_tran"/>
    <property type="match status" value="1"/>
</dbReference>
<dbReference type="Proteomes" id="UP000886879">
    <property type="component" value="Unassembled WGS sequence"/>
</dbReference>
<evidence type="ECO:0000256" key="3">
    <source>
        <dbReference type="ARBA" id="ARBA00022737"/>
    </source>
</evidence>
<keyword evidence="5 11" id="KW-0067">ATP-binding</keyword>
<gene>
    <name evidence="11" type="ORF">IAD31_05165</name>
</gene>
<dbReference type="SUPFAM" id="SSF52540">
    <property type="entry name" value="P-loop containing nucleoside triphosphate hydrolases"/>
    <property type="match status" value="1"/>
</dbReference>
<accession>A0A9D1CGF2</accession>
<evidence type="ECO:0000256" key="8">
    <source>
        <dbReference type="SAM" id="Phobius"/>
    </source>
</evidence>
<dbReference type="SUPFAM" id="SSF90123">
    <property type="entry name" value="ABC transporter transmembrane region"/>
    <property type="match status" value="1"/>
</dbReference>
<dbReference type="Gene3D" id="1.20.1560.10">
    <property type="entry name" value="ABC transporter type 1, transmembrane domain"/>
    <property type="match status" value="1"/>
</dbReference>
<dbReference type="InterPro" id="IPR036640">
    <property type="entry name" value="ABC1_TM_sf"/>
</dbReference>
<dbReference type="CDD" id="cd03221">
    <property type="entry name" value="ABCF_EF-3"/>
    <property type="match status" value="1"/>
</dbReference>
<comment type="subcellular location">
    <subcellularLocation>
        <location evidence="1">Cell membrane</location>
        <topology evidence="1">Multi-pass membrane protein</topology>
    </subcellularLocation>
</comment>
<keyword evidence="6 8" id="KW-1133">Transmembrane helix</keyword>
<dbReference type="Gene3D" id="3.40.50.300">
    <property type="entry name" value="P-loop containing nucleotide triphosphate hydrolases"/>
    <property type="match status" value="1"/>
</dbReference>
<dbReference type="InterPro" id="IPR003593">
    <property type="entry name" value="AAA+_ATPase"/>
</dbReference>
<dbReference type="GO" id="GO:0016887">
    <property type="term" value="F:ATP hydrolysis activity"/>
    <property type="evidence" value="ECO:0007669"/>
    <property type="project" value="InterPro"/>
</dbReference>